<evidence type="ECO:0000256" key="9">
    <source>
        <dbReference type="HAMAP-Rule" id="MF_01149"/>
    </source>
</evidence>
<evidence type="ECO:0000256" key="1">
    <source>
        <dbReference type="ARBA" id="ARBA00004429"/>
    </source>
</evidence>
<dbReference type="RefSeq" id="WP_233480504.1">
    <property type="nucleotide sequence ID" value="NZ_CP013970.1"/>
</dbReference>
<proteinExistence type="inferred from homology"/>
<dbReference type="InterPro" id="IPR047200">
    <property type="entry name" value="MFS_YcaD-like"/>
</dbReference>
<feature type="domain" description="Major facilitator superfamily (MFS) profile" evidence="10">
    <location>
        <begin position="7"/>
        <end position="374"/>
    </location>
</feature>
<evidence type="ECO:0000256" key="4">
    <source>
        <dbReference type="ARBA" id="ARBA00022475"/>
    </source>
</evidence>
<dbReference type="SUPFAM" id="SSF103473">
    <property type="entry name" value="MFS general substrate transporter"/>
    <property type="match status" value="1"/>
</dbReference>
<comment type="similarity">
    <text evidence="2 9">Belongs to the major facilitator superfamily. YcaD (TC 2.A.1.26) family.</text>
</comment>
<feature type="transmembrane region" description="Helical" evidence="9">
    <location>
        <begin position="238"/>
        <end position="255"/>
    </location>
</feature>
<dbReference type="EMBL" id="CP013970">
    <property type="protein sequence ID" value="AXF76226.1"/>
    <property type="molecule type" value="Genomic_DNA"/>
</dbReference>
<comment type="subcellular location">
    <subcellularLocation>
        <location evidence="1">Cell inner membrane</location>
        <topology evidence="1">Multi-pass membrane protein</topology>
    </subcellularLocation>
    <subcellularLocation>
        <location evidence="9">Cell membrane</location>
        <topology evidence="9">Multi-pass membrane protein</topology>
    </subcellularLocation>
</comment>
<evidence type="ECO:0000259" key="10">
    <source>
        <dbReference type="PROSITE" id="PS50850"/>
    </source>
</evidence>
<evidence type="ECO:0000313" key="11">
    <source>
        <dbReference type="EMBL" id="AXF76226.1"/>
    </source>
</evidence>
<evidence type="ECO:0000256" key="5">
    <source>
        <dbReference type="ARBA" id="ARBA00022519"/>
    </source>
</evidence>
<feature type="transmembrane region" description="Helical" evidence="9">
    <location>
        <begin position="161"/>
        <end position="182"/>
    </location>
</feature>
<evidence type="ECO:0000256" key="3">
    <source>
        <dbReference type="ARBA" id="ARBA00022448"/>
    </source>
</evidence>
<dbReference type="AlphaFoldDB" id="A0A345CS09"/>
<evidence type="ECO:0000313" key="12">
    <source>
        <dbReference type="Proteomes" id="UP000264980"/>
    </source>
</evidence>
<feature type="transmembrane region" description="Helical" evidence="9">
    <location>
        <begin position="132"/>
        <end position="149"/>
    </location>
</feature>
<dbReference type="InterPro" id="IPR011701">
    <property type="entry name" value="MFS"/>
</dbReference>
<evidence type="ECO:0000256" key="7">
    <source>
        <dbReference type="ARBA" id="ARBA00022989"/>
    </source>
</evidence>
<protein>
    <recommendedName>
        <fullName evidence="9">Uncharacterized MFS-type transporter AV903_09465</fullName>
    </recommendedName>
</protein>
<keyword evidence="3 9" id="KW-0813">Transport</keyword>
<evidence type="ECO:0000256" key="6">
    <source>
        <dbReference type="ARBA" id="ARBA00022692"/>
    </source>
</evidence>
<dbReference type="HAMAP" id="MF_01149">
    <property type="entry name" value="MFS_YcaD"/>
    <property type="match status" value="1"/>
</dbReference>
<dbReference type="PANTHER" id="PTHR23521">
    <property type="entry name" value="TRANSPORTER MFS SUPERFAMILY"/>
    <property type="match status" value="1"/>
</dbReference>
<dbReference type="InterPro" id="IPR020846">
    <property type="entry name" value="MFS_dom"/>
</dbReference>
<name>A0A345CS09_9GAMM</name>
<keyword evidence="5" id="KW-0997">Cell inner membrane</keyword>
<reference evidence="11 12" key="1">
    <citation type="submission" date="2016-01" db="EMBL/GenBank/DDBJ databases">
        <authorList>
            <person name="Oliw E.H."/>
        </authorList>
    </citation>
    <scope>NUCLEOTIDE SEQUENCE [LARGE SCALE GENOMIC DNA]</scope>
    <source>
        <strain evidence="11 12">MDcuke</strain>
    </source>
</reference>
<sequence>MSTWSRPVIVLLCGLLLLTISIAVLNTLVPLWLTHGSLPTWQVGMVSSSWYSGNLVGTLLAGTAIKRLGFNRSYYIASIIFALGTMALIFQNGLLAWSAWRFVAGIGCALLWVVVESALLCSGTIRNRGQLLAAYMMVYYLGTVVGQILVSKVSTELIQVIPWVTGLVLVAILPLVFTKIMAKSNDEETQPSRMWSILRLRSARLGINGCIISGILLGSLYGLMPLYLSHQGMSDSTVGYWMALLISSGIVGQWPTGRLADRFGRLLVLRVQVFAIIIGALAMLGNAAMAPALFILGGAGFTLYPVAMLWACEKVVHHQLVAMNQALLLSYTIGSLAGPAMTSALMQNYSDRMLFVMIAGVSLLYLVMLLRKADHHVTPIAHA</sequence>
<feature type="transmembrane region" description="Helical" evidence="9">
    <location>
        <begin position="39"/>
        <end position="62"/>
    </location>
</feature>
<dbReference type="GO" id="GO:0022857">
    <property type="term" value="F:transmembrane transporter activity"/>
    <property type="evidence" value="ECO:0007669"/>
    <property type="project" value="UniProtKB-UniRule"/>
</dbReference>
<organism evidence="11 12">
    <name type="scientific">Erwinia tracheiphila</name>
    <dbReference type="NCBI Taxonomy" id="65700"/>
    <lineage>
        <taxon>Bacteria</taxon>
        <taxon>Pseudomonadati</taxon>
        <taxon>Pseudomonadota</taxon>
        <taxon>Gammaproteobacteria</taxon>
        <taxon>Enterobacterales</taxon>
        <taxon>Erwiniaceae</taxon>
        <taxon>Erwinia</taxon>
    </lineage>
</organism>
<dbReference type="InterPro" id="IPR023745">
    <property type="entry name" value="MFS_YcaD"/>
</dbReference>
<feature type="transmembrane region" description="Helical" evidence="9">
    <location>
        <begin position="352"/>
        <end position="370"/>
    </location>
</feature>
<feature type="transmembrane region" description="Helical" evidence="9">
    <location>
        <begin position="74"/>
        <end position="94"/>
    </location>
</feature>
<feature type="transmembrane region" description="Helical" evidence="9">
    <location>
        <begin position="267"/>
        <end position="285"/>
    </location>
</feature>
<dbReference type="CDD" id="cd17477">
    <property type="entry name" value="MFS_YcaD_like"/>
    <property type="match status" value="1"/>
</dbReference>
<dbReference type="PANTHER" id="PTHR23521:SF2">
    <property type="entry name" value="TRANSPORTER MFS SUPERFAMILY"/>
    <property type="match status" value="1"/>
</dbReference>
<evidence type="ECO:0000256" key="2">
    <source>
        <dbReference type="ARBA" id="ARBA00007552"/>
    </source>
</evidence>
<accession>A0A345CS09</accession>
<feature type="transmembrane region" description="Helical" evidence="9">
    <location>
        <begin position="291"/>
        <end position="312"/>
    </location>
</feature>
<dbReference type="InterPro" id="IPR036259">
    <property type="entry name" value="MFS_trans_sf"/>
</dbReference>
<evidence type="ECO:0000256" key="8">
    <source>
        <dbReference type="ARBA" id="ARBA00023136"/>
    </source>
</evidence>
<keyword evidence="4 9" id="KW-1003">Cell membrane</keyword>
<dbReference type="NCBIfam" id="NF002962">
    <property type="entry name" value="PRK03633.1"/>
    <property type="match status" value="1"/>
</dbReference>
<dbReference type="Gene3D" id="1.20.1250.20">
    <property type="entry name" value="MFS general substrate transporter like domains"/>
    <property type="match status" value="2"/>
</dbReference>
<dbReference type="Proteomes" id="UP000264980">
    <property type="component" value="Chromosome"/>
</dbReference>
<keyword evidence="8 9" id="KW-0472">Membrane</keyword>
<dbReference type="GO" id="GO:0005886">
    <property type="term" value="C:plasma membrane"/>
    <property type="evidence" value="ECO:0007669"/>
    <property type="project" value="UniProtKB-SubCell"/>
</dbReference>
<keyword evidence="7 9" id="KW-1133">Transmembrane helix</keyword>
<feature type="transmembrane region" description="Helical" evidence="9">
    <location>
        <begin position="324"/>
        <end position="346"/>
    </location>
</feature>
<feature type="transmembrane region" description="Helical" evidence="9">
    <location>
        <begin position="100"/>
        <end position="120"/>
    </location>
</feature>
<feature type="transmembrane region" description="Helical" evidence="9">
    <location>
        <begin position="203"/>
        <end position="226"/>
    </location>
</feature>
<dbReference type="Pfam" id="PF07690">
    <property type="entry name" value="MFS_1"/>
    <property type="match status" value="1"/>
</dbReference>
<keyword evidence="6 9" id="KW-0812">Transmembrane</keyword>
<gene>
    <name evidence="11" type="ORF">AV903_09465</name>
</gene>
<comment type="caution">
    <text evidence="9">Lacks conserved residue(s) required for the propagation of feature annotation.</text>
</comment>
<dbReference type="PROSITE" id="PS50850">
    <property type="entry name" value="MFS"/>
    <property type="match status" value="1"/>
</dbReference>